<protein>
    <recommendedName>
        <fullName evidence="1">Glycosyltransferase 2-like domain-containing protein</fullName>
    </recommendedName>
</protein>
<evidence type="ECO:0000313" key="3">
    <source>
        <dbReference type="Proteomes" id="UP000229847"/>
    </source>
</evidence>
<feature type="domain" description="Glycosyltransferase 2-like" evidence="1">
    <location>
        <begin position="6"/>
        <end position="124"/>
    </location>
</feature>
<organism evidence="2 3">
    <name type="scientific">Candidatus Woesebacteria bacterium CG22_combo_CG10-13_8_21_14_all_39_10</name>
    <dbReference type="NCBI Taxonomy" id="1975059"/>
    <lineage>
        <taxon>Bacteria</taxon>
        <taxon>Candidatus Woeseibacteriota</taxon>
    </lineage>
</organism>
<dbReference type="InterPro" id="IPR029044">
    <property type="entry name" value="Nucleotide-diphossugar_trans"/>
</dbReference>
<sequence length="256" mass="29714">MKITAHMIVKNEENFVWYAVNSVVNFVDGMMIWDQGSTDRTVEIVKTINNPKITLKKAFENVQILRQKMLEETNADWIFILDGDEIWYGDAVAELRSMVYDLRNKKDCIAVPNYMLIGDIFHYQEQKAGRYKIAGKIGHYNVRAIKVTPGLHLEGIYPNEAYVNGSGVKVQNLPEEKIVFLETPYLHASFLKRSSKDIKKIKYEIGDSFPKDFYYPEVFFKPRPAIVPSPWQAMTVGYKLNALWQTPLKKIKRRLI</sequence>
<gene>
    <name evidence="2" type="ORF">COX03_02225</name>
</gene>
<name>A0A2H0BIU7_9BACT</name>
<proteinExistence type="predicted"/>
<reference evidence="2 3" key="1">
    <citation type="submission" date="2017-09" db="EMBL/GenBank/DDBJ databases">
        <title>Depth-based differentiation of microbial function through sediment-hosted aquifers and enrichment of novel symbionts in the deep terrestrial subsurface.</title>
        <authorList>
            <person name="Probst A.J."/>
            <person name="Ladd B."/>
            <person name="Jarett J.K."/>
            <person name="Geller-Mcgrath D.E."/>
            <person name="Sieber C.M."/>
            <person name="Emerson J.B."/>
            <person name="Anantharaman K."/>
            <person name="Thomas B.C."/>
            <person name="Malmstrom R."/>
            <person name="Stieglmeier M."/>
            <person name="Klingl A."/>
            <person name="Woyke T."/>
            <person name="Ryan C.M."/>
            <person name="Banfield J.F."/>
        </authorList>
    </citation>
    <scope>NUCLEOTIDE SEQUENCE [LARGE SCALE GENOMIC DNA]</scope>
    <source>
        <strain evidence="2">CG22_combo_CG10-13_8_21_14_all_39_10</strain>
    </source>
</reference>
<evidence type="ECO:0000259" key="1">
    <source>
        <dbReference type="Pfam" id="PF00535"/>
    </source>
</evidence>
<dbReference type="PANTHER" id="PTHR43630">
    <property type="entry name" value="POLY-BETA-1,6-N-ACETYL-D-GLUCOSAMINE SYNTHASE"/>
    <property type="match status" value="1"/>
</dbReference>
<comment type="caution">
    <text evidence="2">The sequence shown here is derived from an EMBL/GenBank/DDBJ whole genome shotgun (WGS) entry which is preliminary data.</text>
</comment>
<accession>A0A2H0BIU7</accession>
<dbReference type="EMBL" id="PCSW01000067">
    <property type="protein sequence ID" value="PIP57595.1"/>
    <property type="molecule type" value="Genomic_DNA"/>
</dbReference>
<dbReference type="InterPro" id="IPR001173">
    <property type="entry name" value="Glyco_trans_2-like"/>
</dbReference>
<dbReference type="Gene3D" id="3.90.550.10">
    <property type="entry name" value="Spore Coat Polysaccharide Biosynthesis Protein SpsA, Chain A"/>
    <property type="match status" value="1"/>
</dbReference>
<dbReference type="AlphaFoldDB" id="A0A2H0BIU7"/>
<dbReference type="Proteomes" id="UP000229847">
    <property type="component" value="Unassembled WGS sequence"/>
</dbReference>
<dbReference type="Pfam" id="PF00535">
    <property type="entry name" value="Glycos_transf_2"/>
    <property type="match status" value="1"/>
</dbReference>
<dbReference type="SUPFAM" id="SSF53448">
    <property type="entry name" value="Nucleotide-diphospho-sugar transferases"/>
    <property type="match status" value="1"/>
</dbReference>
<dbReference type="PANTHER" id="PTHR43630:SF2">
    <property type="entry name" value="GLYCOSYLTRANSFERASE"/>
    <property type="match status" value="1"/>
</dbReference>
<evidence type="ECO:0000313" key="2">
    <source>
        <dbReference type="EMBL" id="PIP57595.1"/>
    </source>
</evidence>